<sequence>MPTCSYRPAAQLRQALLDGAELALIDVREEADFARSHPLFAANLPLSKLELDIFRRVPRLTTPITVYDGGEGLAERAVERLQSWGYEDVALLEGGLSGWQRSGGELFQDVNSPSKAFGELVESERHTPSLSAGEVKALLDSSQEVVVVDARRFDEYQTMNIPGSISVPGGELALRIEGLVPSSQATVIVNCAGRTRSIIGTQSLRNAGLPNPVYALRNGTIGWTLAGFDLERGQQRRYDADFRAPAERAATVRQVAERAGVAFIGSPTLQRWLRQPARTTYLFDVRSPEEYAAGHLPQSVSAPGGQLVQETDHFASVRGARIVLVADDEIRAPITASWLAQMGWEVAVLRDARAEDFSERGTPAGRVPPGSQVEEISAPQLAQQLREPGTVVLDFTTSANYVARHIPGAYWLIRSQLRQALEVIPSAERYVVTCGSSLLARYAAPEVAALTGKPVRLLSGGTLAWIDAGLALEHGETHLATPRSDRYQRPYEGTDNSPAAMQAYLDWEFGLVEQLKRDGTHGFTVL</sequence>
<dbReference type="SUPFAM" id="SSF52821">
    <property type="entry name" value="Rhodanese/Cell cycle control phosphatase"/>
    <property type="match status" value="4"/>
</dbReference>
<dbReference type="PANTHER" id="PTHR43855:SF1">
    <property type="entry name" value="THIOSULFATE SULFURTRANSFERASE"/>
    <property type="match status" value="1"/>
</dbReference>
<evidence type="ECO:0000313" key="3">
    <source>
        <dbReference type="Proteomes" id="UP000220639"/>
    </source>
</evidence>
<proteinExistence type="predicted"/>
<dbReference type="GO" id="GO:0004792">
    <property type="term" value="F:thiosulfate-cyanide sulfurtransferase activity"/>
    <property type="evidence" value="ECO:0007669"/>
    <property type="project" value="InterPro"/>
</dbReference>
<dbReference type="Gene3D" id="3.40.250.10">
    <property type="entry name" value="Rhodanese-like domain"/>
    <property type="match status" value="4"/>
</dbReference>
<dbReference type="PROSITE" id="PS00380">
    <property type="entry name" value="RHODANESE_1"/>
    <property type="match status" value="1"/>
</dbReference>
<dbReference type="InterPro" id="IPR036873">
    <property type="entry name" value="Rhodanese-like_dom_sf"/>
</dbReference>
<dbReference type="Proteomes" id="UP000220639">
    <property type="component" value="Unassembled WGS sequence"/>
</dbReference>
<name>A0A285B4Z6_9ENTR</name>
<dbReference type="AlphaFoldDB" id="A0A285B4Z6"/>
<dbReference type="InterPro" id="IPR001307">
    <property type="entry name" value="Thiosulphate_STrfase_CS"/>
</dbReference>
<dbReference type="RefSeq" id="WP_098140775.1">
    <property type="nucleotide sequence ID" value="NZ_CABGMQ010000001.1"/>
</dbReference>
<evidence type="ECO:0000256" key="1">
    <source>
        <dbReference type="ARBA" id="ARBA00022737"/>
    </source>
</evidence>
<dbReference type="InterPro" id="IPR001763">
    <property type="entry name" value="Rhodanese-like_dom"/>
</dbReference>
<dbReference type="SMART" id="SM00450">
    <property type="entry name" value="RHOD"/>
    <property type="match status" value="4"/>
</dbReference>
<reference evidence="3" key="1">
    <citation type="submission" date="2017-08" db="EMBL/GenBank/DDBJ databases">
        <authorList>
            <person name="Brisse S."/>
        </authorList>
    </citation>
    <scope>NUCLEOTIDE SEQUENCE [LARGE SCALE GENOMIC DNA]</scope>
    <source>
        <strain evidence="3">06D021</strain>
    </source>
</reference>
<dbReference type="PROSITE" id="PS50206">
    <property type="entry name" value="RHODANESE_3"/>
    <property type="match status" value="4"/>
</dbReference>
<gene>
    <name evidence="2" type="ORF">KOSB73_260741</name>
</gene>
<dbReference type="CDD" id="cd01535">
    <property type="entry name" value="4RHOD_Repeat_4"/>
    <property type="match status" value="1"/>
</dbReference>
<dbReference type="InterPro" id="IPR051126">
    <property type="entry name" value="Thiosulfate_sulfurtransferase"/>
</dbReference>
<dbReference type="EMBL" id="FZTC01000019">
    <property type="protein sequence ID" value="SNU36017.1"/>
    <property type="molecule type" value="Genomic_DNA"/>
</dbReference>
<keyword evidence="1" id="KW-0677">Repeat</keyword>
<evidence type="ECO:0000313" key="2">
    <source>
        <dbReference type="EMBL" id="SNU36017.1"/>
    </source>
</evidence>
<dbReference type="Pfam" id="PF00581">
    <property type="entry name" value="Rhodanese"/>
    <property type="match status" value="4"/>
</dbReference>
<keyword evidence="2" id="KW-0808">Transferase</keyword>
<dbReference type="PANTHER" id="PTHR43855">
    <property type="entry name" value="THIOSULFATE SULFURTRANSFERASE"/>
    <property type="match status" value="1"/>
</dbReference>
<protein>
    <submittedName>
        <fullName evidence="2">Sulfurtransferase</fullName>
    </submittedName>
</protein>
<dbReference type="CDD" id="cd01534">
    <property type="entry name" value="4RHOD_Repeat_3"/>
    <property type="match status" value="1"/>
</dbReference>
<accession>A0A285B4Z6</accession>
<organism evidence="2 3">
    <name type="scientific">Klebsiella grimontii</name>
    <dbReference type="NCBI Taxonomy" id="2058152"/>
    <lineage>
        <taxon>Bacteria</taxon>
        <taxon>Pseudomonadati</taxon>
        <taxon>Pseudomonadota</taxon>
        <taxon>Gammaproteobacteria</taxon>
        <taxon>Enterobacterales</taxon>
        <taxon>Enterobacteriaceae</taxon>
        <taxon>Klebsiella/Raoultella group</taxon>
        <taxon>Klebsiella</taxon>
    </lineage>
</organism>